<protein>
    <submittedName>
        <fullName evidence="2">Uncharacterized protein</fullName>
    </submittedName>
</protein>
<dbReference type="HOGENOM" id="CLU_2795033_0_0_1"/>
<proteinExistence type="predicted"/>
<gene>
    <name evidence="2" type="ORF">PHSY_003507</name>
</gene>
<feature type="compositionally biased region" description="Polar residues" evidence="1">
    <location>
        <begin position="19"/>
        <end position="34"/>
    </location>
</feature>
<dbReference type="GeneID" id="24108795"/>
<reference evidence="3" key="1">
    <citation type="journal article" date="2013" name="Genome Announc.">
        <title>Draft genome sequence of the basidiomycetous yeast-like fungus Pseudozyma hubeiensis SY62, which produces an abundant amount of the biosurfactant mannosylerythritol lipids.</title>
        <authorList>
            <person name="Konishi M."/>
            <person name="Hatada Y."/>
            <person name="Horiuchi J."/>
        </authorList>
    </citation>
    <scope>NUCLEOTIDE SEQUENCE [LARGE SCALE GENOMIC DNA]</scope>
    <source>
        <strain evidence="3">SY62</strain>
    </source>
</reference>
<organism evidence="2 3">
    <name type="scientific">Pseudozyma hubeiensis (strain SY62)</name>
    <name type="common">Yeast</name>
    <dbReference type="NCBI Taxonomy" id="1305764"/>
    <lineage>
        <taxon>Eukaryota</taxon>
        <taxon>Fungi</taxon>
        <taxon>Dikarya</taxon>
        <taxon>Basidiomycota</taxon>
        <taxon>Ustilaginomycotina</taxon>
        <taxon>Ustilaginomycetes</taxon>
        <taxon>Ustilaginales</taxon>
        <taxon>Ustilaginaceae</taxon>
        <taxon>Pseudozyma</taxon>
    </lineage>
</organism>
<evidence type="ECO:0000256" key="1">
    <source>
        <dbReference type="SAM" id="MobiDB-lite"/>
    </source>
</evidence>
<name>R9P3R4_PSEHS</name>
<evidence type="ECO:0000313" key="2">
    <source>
        <dbReference type="EMBL" id="GAC95929.1"/>
    </source>
</evidence>
<dbReference type="AlphaFoldDB" id="R9P3R4"/>
<evidence type="ECO:0000313" key="3">
    <source>
        <dbReference type="Proteomes" id="UP000014071"/>
    </source>
</evidence>
<feature type="region of interest" description="Disordered" evidence="1">
    <location>
        <begin position="1"/>
        <end position="68"/>
    </location>
</feature>
<keyword evidence="3" id="KW-1185">Reference proteome</keyword>
<dbReference type="Proteomes" id="UP000014071">
    <property type="component" value="Unassembled WGS sequence"/>
</dbReference>
<accession>R9P3R4</accession>
<sequence length="68" mass="7799">MRCTNDWERCAGGNVERQPLTSKDQETNTSSSLLTIPRRRPGDLARPTRHAESLHSTVQKYDDENTDR</sequence>
<dbReference type="EMBL" id="DF238799">
    <property type="protein sequence ID" value="GAC95929.1"/>
    <property type="molecule type" value="Genomic_DNA"/>
</dbReference>
<dbReference type="RefSeq" id="XP_012189516.1">
    <property type="nucleotide sequence ID" value="XM_012334126.1"/>
</dbReference>